<dbReference type="InterPro" id="IPR052512">
    <property type="entry name" value="4CMD/NDH-1_regulator"/>
</dbReference>
<dbReference type="RefSeq" id="WP_038850283.1">
    <property type="nucleotide sequence ID" value="NZ_ASGY01000203.1"/>
</dbReference>
<dbReference type="PANTHER" id="PTHR33570:SF9">
    <property type="entry name" value="BLL4600 PROTEIN"/>
    <property type="match status" value="1"/>
</dbReference>
<dbReference type="InterPro" id="IPR029032">
    <property type="entry name" value="AhpD-like"/>
</dbReference>
<dbReference type="InterPro" id="IPR003779">
    <property type="entry name" value="CMD-like"/>
</dbReference>
<dbReference type="Pfam" id="PF02627">
    <property type="entry name" value="CMD"/>
    <property type="match status" value="1"/>
</dbReference>
<dbReference type="Proteomes" id="UP000030060">
    <property type="component" value="Unassembled WGS sequence"/>
</dbReference>
<organism evidence="2 3">
    <name type="scientific">Pseudomonas fluorescens LMG 5329</name>
    <dbReference type="NCBI Taxonomy" id="1324332"/>
    <lineage>
        <taxon>Bacteria</taxon>
        <taxon>Pseudomonadati</taxon>
        <taxon>Pseudomonadota</taxon>
        <taxon>Gammaproteobacteria</taxon>
        <taxon>Pseudomonadales</taxon>
        <taxon>Pseudomonadaceae</taxon>
        <taxon>Pseudomonas</taxon>
    </lineage>
</organism>
<reference evidence="2 3" key="1">
    <citation type="journal article" date="2013" name="Genome Announc.">
        <title>Draft Genome Sequence of Pseudomonas fluorescens LMG 5329, a White Line-Inducing Principle-Producing Bioindicator for the Mushroom Pathogen Pseudomonas tolaasii.</title>
        <authorList>
            <person name="Ghequire M.G."/>
            <person name="Rokni-Zadeh H."/>
            <person name="Zarrineh P."/>
            <person name="De Mot R."/>
        </authorList>
    </citation>
    <scope>NUCLEOTIDE SEQUENCE [LARGE SCALE GENOMIC DNA]</scope>
    <source>
        <strain evidence="2 3">LMG 5329</strain>
    </source>
</reference>
<dbReference type="Gene3D" id="1.20.1290.10">
    <property type="entry name" value="AhpD-like"/>
    <property type="match status" value="1"/>
</dbReference>
<sequence length="107" mass="12044">MITGREHQRSYPQKFAELTDDVLFGDMWTRTQLSPRERSLATVAALVAMYRLEQLPFHLKRALDNGLSVEELAEVITHLAFYSGWPTAASALNVLSELQASLPTPQE</sequence>
<dbReference type="OrthoDB" id="9801400at2"/>
<dbReference type="EMBL" id="ASGY01000203">
    <property type="protein sequence ID" value="KGE65012.1"/>
    <property type="molecule type" value="Genomic_DNA"/>
</dbReference>
<dbReference type="SUPFAM" id="SSF69118">
    <property type="entry name" value="AhpD-like"/>
    <property type="match status" value="1"/>
</dbReference>
<dbReference type="PANTHER" id="PTHR33570">
    <property type="entry name" value="4-CARBOXYMUCONOLACTONE DECARBOXYLASE FAMILY PROTEIN"/>
    <property type="match status" value="1"/>
</dbReference>
<dbReference type="AlphaFoldDB" id="A0A0A1YX31"/>
<gene>
    <name evidence="2" type="ORF">K814_0126200</name>
</gene>
<dbReference type="GO" id="GO:0051920">
    <property type="term" value="F:peroxiredoxin activity"/>
    <property type="evidence" value="ECO:0007669"/>
    <property type="project" value="InterPro"/>
</dbReference>
<protein>
    <submittedName>
        <fullName evidence="2">4-carboxymuconolactone decarboxylase</fullName>
    </submittedName>
</protein>
<evidence type="ECO:0000313" key="3">
    <source>
        <dbReference type="Proteomes" id="UP000030060"/>
    </source>
</evidence>
<comment type="caution">
    <text evidence="2">The sequence shown here is derived from an EMBL/GenBank/DDBJ whole genome shotgun (WGS) entry which is preliminary data.</text>
</comment>
<evidence type="ECO:0000259" key="1">
    <source>
        <dbReference type="Pfam" id="PF02627"/>
    </source>
</evidence>
<evidence type="ECO:0000313" key="2">
    <source>
        <dbReference type="EMBL" id="KGE65012.1"/>
    </source>
</evidence>
<accession>A0A0A1YX31</accession>
<name>A0A0A1YX31_PSEFL</name>
<feature type="domain" description="Carboxymuconolactone decarboxylase-like" evidence="1">
    <location>
        <begin position="14"/>
        <end position="96"/>
    </location>
</feature>
<proteinExistence type="predicted"/>